<dbReference type="EMBL" id="BTPU01000002">
    <property type="protein sequence ID" value="GMQ60981.1"/>
    <property type="molecule type" value="Genomic_DNA"/>
</dbReference>
<organism evidence="1 2">
    <name type="scientific">Vallitalea maricola</name>
    <dbReference type="NCBI Taxonomy" id="3074433"/>
    <lineage>
        <taxon>Bacteria</taxon>
        <taxon>Bacillati</taxon>
        <taxon>Bacillota</taxon>
        <taxon>Clostridia</taxon>
        <taxon>Lachnospirales</taxon>
        <taxon>Vallitaleaceae</taxon>
        <taxon>Vallitalea</taxon>
    </lineage>
</organism>
<sequence length="659" mass="71870">MAERLTDNIGNCSCGSKSCSSNKHEHNHDHDHNGHGHNHEHNHEKFTKRDVIEFLIALGFFVLGLVLNVRTPIKIGLYVVAYVIVGREIIISAIKGLFTGRLLDENFLMTIASLAAFFIGEYPEATAVMLFYRVGELFEGLAVNRSKNSIEELLNIKPEVANVKVGDTFKTVEPEKVKIDDVLMVKAGEKIPLDGIVIEGTSTVDTSVITGESLPREVEEGTEVYSGAINISGVILVKVTKEFSESTVAKILKLVKEANEQKADTEKFITKFARYYTPIVVGIAVLLALIPPLLFGEELGSWIYRAAIFLVVSCPCALVISIPLGYFGGIGGASSHGILVKGGNYLEELRNIRSVVLDKTGTLTRGVFKVTEVINDNKLANKERVIEVAAHVEHFSNHPIAVSIINEYGKEVDENRVKNITEIAGKGVKAVFDGKVVVAGNKKLMLQENIPITIEDKSVGTKVYVAMDNKFIGIIVIADELKKDTISAIRKLKEYGVKDIVMLTGDHEEVAKDIADKVGITRYYSDLLPDDKVNKLEEIMDGVDNKDTVVFVGDGINDAPVLARADVGIAMGGVGSDAAIEAADVVLMSDELSSIPMAMKVSRNTNKIVWQNIIFSLGIKIIIMILATLNLASMWMAIFADVGVAVIAILNSIRALRIK</sequence>
<comment type="caution">
    <text evidence="1">The sequence shown here is derived from an EMBL/GenBank/DDBJ whole genome shotgun (WGS) entry which is preliminary data.</text>
</comment>
<evidence type="ECO:0000313" key="1">
    <source>
        <dbReference type="EMBL" id="GMQ60981.1"/>
    </source>
</evidence>
<proteinExistence type="predicted"/>
<name>A0ACB5UEU9_9FIRM</name>
<evidence type="ECO:0000313" key="2">
    <source>
        <dbReference type="Proteomes" id="UP001374599"/>
    </source>
</evidence>
<dbReference type="Proteomes" id="UP001374599">
    <property type="component" value="Unassembled WGS sequence"/>
</dbReference>
<gene>
    <name evidence="1" type="ORF">AN2V17_02080</name>
</gene>
<accession>A0ACB5UEU9</accession>
<keyword evidence="2" id="KW-1185">Reference proteome</keyword>
<reference evidence="1" key="1">
    <citation type="submission" date="2023-09" db="EMBL/GenBank/DDBJ databases">
        <title>Vallitalea sediminicola and Vallitalea maricola sp. nov., anaerobic bacteria isolated from marine sediment.</title>
        <authorList>
            <person name="Hirano S."/>
            <person name="Maeda A."/>
            <person name="Terahara T."/>
            <person name="Mori K."/>
            <person name="Hamada M."/>
            <person name="Matsumoto R."/>
            <person name="Kobayashi T."/>
        </authorList>
    </citation>
    <scope>NUCLEOTIDE SEQUENCE</scope>
    <source>
        <strain evidence="1">AN17-2</strain>
    </source>
</reference>
<protein>
    <submittedName>
        <fullName evidence="1">Heavy metal translocating P-type ATPase</fullName>
    </submittedName>
</protein>